<dbReference type="AlphaFoldDB" id="A0A6L2PSP6"/>
<gene>
    <name evidence="6" type="ORF">Cfor_07604</name>
</gene>
<dbReference type="GO" id="GO:0005576">
    <property type="term" value="C:extracellular region"/>
    <property type="evidence" value="ECO:0007669"/>
    <property type="project" value="GOC"/>
</dbReference>
<comment type="function">
    <text evidence="4">Required for assembly of dynein regulatory complex (DRC) and inner dynein arm (IDA) complexes, which are responsible for ciliary beat regulation, thereby playing a central role in motility in cilia and flagella. Probably acts together with CCDC40 to form a molecular ruler that determines the 96 nanometer (nm) repeat length and arrangements of components in cilia and flagella. Not required for outer dynein arm complexes assembly.</text>
</comment>
<keyword evidence="7" id="KW-1185">Reference proteome</keyword>
<accession>A0A6L2PSP6</accession>
<feature type="coiled-coil region" evidence="5">
    <location>
        <begin position="474"/>
        <end position="529"/>
    </location>
</feature>
<evidence type="ECO:0000313" key="7">
    <source>
        <dbReference type="Proteomes" id="UP000502823"/>
    </source>
</evidence>
<dbReference type="GO" id="GO:0060285">
    <property type="term" value="P:cilium-dependent cell motility"/>
    <property type="evidence" value="ECO:0007669"/>
    <property type="project" value="TreeGrafter"/>
</dbReference>
<evidence type="ECO:0000256" key="1">
    <source>
        <dbReference type="ARBA" id="ARBA00005805"/>
    </source>
</evidence>
<feature type="coiled-coil region" evidence="5">
    <location>
        <begin position="618"/>
        <end position="850"/>
    </location>
</feature>
<evidence type="ECO:0000256" key="2">
    <source>
        <dbReference type="ARBA" id="ARBA00016725"/>
    </source>
</evidence>
<dbReference type="GO" id="GO:0060287">
    <property type="term" value="P:epithelial cilium movement involved in determination of left/right asymmetry"/>
    <property type="evidence" value="ECO:0007669"/>
    <property type="project" value="TreeGrafter"/>
</dbReference>
<name>A0A6L2PSP6_COPFO</name>
<proteinExistence type="inferred from homology"/>
<dbReference type="GO" id="GO:0005930">
    <property type="term" value="C:axoneme"/>
    <property type="evidence" value="ECO:0007669"/>
    <property type="project" value="InterPro"/>
</dbReference>
<dbReference type="EMBL" id="BLKM01000558">
    <property type="protein sequence ID" value="GFG35599.1"/>
    <property type="molecule type" value="Genomic_DNA"/>
</dbReference>
<evidence type="ECO:0000256" key="5">
    <source>
        <dbReference type="SAM" id="Coils"/>
    </source>
</evidence>
<dbReference type="Proteomes" id="UP000502823">
    <property type="component" value="Unassembled WGS sequence"/>
</dbReference>
<evidence type="ECO:0000256" key="3">
    <source>
        <dbReference type="ARBA" id="ARBA00023054"/>
    </source>
</evidence>
<comment type="similarity">
    <text evidence="1">Belongs to the CCDC39 family.</text>
</comment>
<dbReference type="Gene3D" id="3.10.129.10">
    <property type="entry name" value="Hotdog Thioesterase"/>
    <property type="match status" value="1"/>
</dbReference>
<dbReference type="Pfam" id="PF24161">
    <property type="entry name" value="CCDC39"/>
    <property type="match status" value="1"/>
</dbReference>
<dbReference type="PANTHER" id="PTHR18962">
    <property type="entry name" value="COILED-COIL DOMAIN-CONTAINING PROTEIN 39"/>
    <property type="match status" value="1"/>
</dbReference>
<sequence length="1236" mass="141588">MVRQIENLLRELGWADGFHIPVANDENKVLEEQVEKSIKEKGEITIQLEDLTDRVNSLLKHTQNVKLEQQQNEAILVAHKRQVETEENLYRTAQAEQGSYEQELRLINKAFHELEERHFALQKGIFTHTEKLEKLKANVKLDKDVLLCWKEDMTRNGEHNQLLTKHAIEDESKAKELELTRVRLSAEVEERSQLLSQIIADAESLAQVLDQTGKTFRQIHNERQDFIRQWESSVQILHQRNRDIHRKVKEIAMLRAEARQRLEIRRQQSQFLRNEVNNNREIEAHISVVTHSTIRLQDDYNKLLKTVDELISELGTMQRTLTGTASCLENQRHKNIALANDIVTKENHMKELSEVVQKTKGHLKQVTDRTVSAAERAQHLEEMIRCEEKAIDMLVLDTSRLNDLLFQTHTKLFDLKKQEEQWHADIRGLESAKSLIVSHVQEIQKELLFQQEIMDKKEFEAQMIELRINHLTGIDQDVEEKEANEKKIAELEEVMNEKMATFNLLTSQNQILENKMQRLTKAITADSAELEKLVDKRQNQMLLRDGGQKQLKLSKSHNQEKQVEENILRLRVDQAEKAIDREGDEVYSLEKQKLELDAAMKERKLEIGAHKDVLLIQKRNLSEEKSRLIVDIKKCEAKISQLQKKYDIVMKSLGSSEDREQLSATYFKIKNAQEKYELQQEGDELDARIRKTEKEILAMENTLKVINATNENYKRNLAAVDEESDERKQELESCYYVVVNTLRQQKAQLAELNNQTEVLEQTLQEVCITESDLHAVWQNKDQELSELDSDLQEQAVKLERAEKQLHKSVREVKGLSLTKPMILEEKDVEARELQEQNQSALQQLAEFVTRHIEAGPVVTRYLDQKGLLLPMSHSPGGSVTCISSRECLRHTSLMKSPSLSKHSVRGPGSASSRQLFIAGSSQDQASGGGASSKSSQGSVSANIITLDSAHLNVPASAFHQVLCHTDGGLCPDFETSFCFELSASFANSEMASTFLKRLLRGSVLRNRCIRINMGSSPFCNGRNVHSSGQVFADELTMAEESDDVTLSIIFPCGTSRERAVLCRGCKIEVKETHVMQIATGADQVVQYWLTGYRPLQGSRNHMLSFLETAYCLIVKQQLIDRMGIDRGYKPLQSSRSHLLSLLPTSQAELPPRKMNDSFAHAIIPLKDDVALQEKYVTFKGYVRLGRLLEDMDIFAVWVAHKHIQNPKQKPDDITPYVIVTVLVDQISFTLYQAQVC</sequence>
<dbReference type="OrthoDB" id="420518at2759"/>
<dbReference type="FunCoup" id="A0A6L2PSP6">
    <property type="interactions" value="108"/>
</dbReference>
<organism evidence="6 7">
    <name type="scientific">Coptotermes formosanus</name>
    <name type="common">Formosan subterranean termite</name>
    <dbReference type="NCBI Taxonomy" id="36987"/>
    <lineage>
        <taxon>Eukaryota</taxon>
        <taxon>Metazoa</taxon>
        <taxon>Ecdysozoa</taxon>
        <taxon>Arthropoda</taxon>
        <taxon>Hexapoda</taxon>
        <taxon>Insecta</taxon>
        <taxon>Pterygota</taxon>
        <taxon>Neoptera</taxon>
        <taxon>Polyneoptera</taxon>
        <taxon>Dictyoptera</taxon>
        <taxon>Blattodea</taxon>
        <taxon>Blattoidea</taxon>
        <taxon>Termitoidae</taxon>
        <taxon>Rhinotermitidae</taxon>
        <taxon>Coptotermes</taxon>
    </lineage>
</organism>
<keyword evidence="3 5" id="KW-0175">Coiled coil</keyword>
<reference evidence="7" key="1">
    <citation type="submission" date="2020-01" db="EMBL/GenBank/DDBJ databases">
        <title>Draft genome sequence of the Termite Coptotermes fromosanus.</title>
        <authorList>
            <person name="Itakura S."/>
            <person name="Yosikawa Y."/>
            <person name="Umezawa K."/>
        </authorList>
    </citation>
    <scope>NUCLEOTIDE SEQUENCE [LARGE SCALE GENOMIC DNA]</scope>
</reference>
<dbReference type="PANTHER" id="PTHR18962:SF0">
    <property type="entry name" value="COILED-COIL DOMAIN-CONTAINING PROTEIN 39"/>
    <property type="match status" value="1"/>
</dbReference>
<comment type="caution">
    <text evidence="6">The sequence shown here is derived from an EMBL/GenBank/DDBJ whole genome shotgun (WGS) entry which is preliminary data.</text>
</comment>
<evidence type="ECO:0000313" key="6">
    <source>
        <dbReference type="EMBL" id="GFG35599.1"/>
    </source>
</evidence>
<protein>
    <recommendedName>
        <fullName evidence="2">Coiled-coil domain-containing protein 39</fullName>
    </recommendedName>
</protein>
<dbReference type="InterPro" id="IPR033290">
    <property type="entry name" value="CCDC39"/>
</dbReference>
<dbReference type="GO" id="GO:0036159">
    <property type="term" value="P:inner dynein arm assembly"/>
    <property type="evidence" value="ECO:0007669"/>
    <property type="project" value="InterPro"/>
</dbReference>
<dbReference type="InParanoid" id="A0A6L2PSP6"/>
<evidence type="ECO:0000256" key="4">
    <source>
        <dbReference type="ARBA" id="ARBA00045182"/>
    </source>
</evidence>